<organism evidence="4 5">
    <name type="scientific">Nitrobacter vulgaris</name>
    <dbReference type="NCBI Taxonomy" id="29421"/>
    <lineage>
        <taxon>Bacteria</taxon>
        <taxon>Pseudomonadati</taxon>
        <taxon>Pseudomonadota</taxon>
        <taxon>Alphaproteobacteria</taxon>
        <taxon>Hyphomicrobiales</taxon>
        <taxon>Nitrobacteraceae</taxon>
        <taxon>Nitrobacter</taxon>
    </lineage>
</organism>
<dbReference type="RefSeq" id="WP_079448110.1">
    <property type="nucleotide sequence ID" value="NZ_MWPQ01000055.1"/>
</dbReference>
<feature type="domain" description="Response regulatory" evidence="3">
    <location>
        <begin position="17"/>
        <end position="131"/>
    </location>
</feature>
<dbReference type="AlphaFoldDB" id="A0A1V4HV56"/>
<feature type="modified residue" description="4-aspartylphosphate" evidence="2">
    <location>
        <position position="66"/>
    </location>
</feature>
<sequence>MGLHQVSGRPMIPKSKSILVVDDNPSMLKGMKRLLREHGFNVTLFGSGAALLRHADFDDAFCVILDIDLYKESGIDLRRQLAGRGVELPVIFITGNDSDAKRSAAIESGCIAYPTKPFSARSLTEPVEKVREASF</sequence>
<evidence type="ECO:0000313" key="5">
    <source>
        <dbReference type="Proteomes" id="UP000189940"/>
    </source>
</evidence>
<protein>
    <submittedName>
        <fullName evidence="4">Response regulator</fullName>
    </submittedName>
</protein>
<evidence type="ECO:0000259" key="3">
    <source>
        <dbReference type="PROSITE" id="PS50110"/>
    </source>
</evidence>
<dbReference type="Pfam" id="PF00072">
    <property type="entry name" value="Response_reg"/>
    <property type="match status" value="1"/>
</dbReference>
<evidence type="ECO:0000313" key="4">
    <source>
        <dbReference type="EMBL" id="OPH81759.1"/>
    </source>
</evidence>
<keyword evidence="1 2" id="KW-0597">Phosphoprotein</keyword>
<dbReference type="Gene3D" id="3.40.50.2300">
    <property type="match status" value="1"/>
</dbReference>
<reference evidence="4 5" key="1">
    <citation type="submission" date="2017-02" db="EMBL/GenBank/DDBJ databases">
        <title>Genome sequence of the nitrite-oxidizing bacterium Nitrobacter vulgaris strain Ab1.</title>
        <authorList>
            <person name="Mellbye B.L."/>
            <person name="Davis E.W."/>
            <person name="Spieck E."/>
            <person name="Chang J.H."/>
            <person name="Bottomley P.J."/>
            <person name="Sayavedra-Soto L.A."/>
        </authorList>
    </citation>
    <scope>NUCLEOTIDE SEQUENCE [LARGE SCALE GENOMIC DNA]</scope>
    <source>
        <strain evidence="4 5">Ab1</strain>
    </source>
</reference>
<dbReference type="InterPro" id="IPR001789">
    <property type="entry name" value="Sig_transdc_resp-reg_receiver"/>
</dbReference>
<evidence type="ECO:0000256" key="2">
    <source>
        <dbReference type="PROSITE-ProRule" id="PRU00169"/>
    </source>
</evidence>
<dbReference type="PANTHER" id="PTHR44591">
    <property type="entry name" value="STRESS RESPONSE REGULATOR PROTEIN 1"/>
    <property type="match status" value="1"/>
</dbReference>
<dbReference type="OrthoDB" id="9782655at2"/>
<dbReference type="GO" id="GO:0000160">
    <property type="term" value="P:phosphorelay signal transduction system"/>
    <property type="evidence" value="ECO:0007669"/>
    <property type="project" value="InterPro"/>
</dbReference>
<accession>A0A1V4HV56</accession>
<gene>
    <name evidence="4" type="ORF">B2M20_16500</name>
</gene>
<dbReference type="Proteomes" id="UP000189940">
    <property type="component" value="Unassembled WGS sequence"/>
</dbReference>
<keyword evidence="5" id="KW-1185">Reference proteome</keyword>
<dbReference type="STRING" id="29421.B2M20_16500"/>
<dbReference type="InterPro" id="IPR050595">
    <property type="entry name" value="Bact_response_regulator"/>
</dbReference>
<dbReference type="PANTHER" id="PTHR44591:SF21">
    <property type="entry name" value="TWO-COMPONENT RESPONSE REGULATOR"/>
    <property type="match status" value="1"/>
</dbReference>
<proteinExistence type="predicted"/>
<evidence type="ECO:0000256" key="1">
    <source>
        <dbReference type="ARBA" id="ARBA00022553"/>
    </source>
</evidence>
<dbReference type="EMBL" id="MWPQ01000055">
    <property type="protein sequence ID" value="OPH81759.1"/>
    <property type="molecule type" value="Genomic_DNA"/>
</dbReference>
<dbReference type="PROSITE" id="PS50110">
    <property type="entry name" value="RESPONSE_REGULATORY"/>
    <property type="match status" value="1"/>
</dbReference>
<dbReference type="InterPro" id="IPR011006">
    <property type="entry name" value="CheY-like_superfamily"/>
</dbReference>
<dbReference type="SUPFAM" id="SSF52172">
    <property type="entry name" value="CheY-like"/>
    <property type="match status" value="1"/>
</dbReference>
<name>A0A1V4HV56_NITVU</name>
<comment type="caution">
    <text evidence="4">The sequence shown here is derived from an EMBL/GenBank/DDBJ whole genome shotgun (WGS) entry which is preliminary data.</text>
</comment>
<dbReference type="SMART" id="SM00448">
    <property type="entry name" value="REC"/>
    <property type="match status" value="1"/>
</dbReference>